<evidence type="ECO:0000259" key="1">
    <source>
        <dbReference type="Pfam" id="PF23156"/>
    </source>
</evidence>
<dbReference type="Pfam" id="PF23156">
    <property type="entry name" value="DUF7054"/>
    <property type="match status" value="1"/>
</dbReference>
<sequence>MSQKTLRGIIPINRRIESSNRKLRQQLLVTRSPIKRCKSAPALSTVDDGGVMAQRRTCTDSFSSSHDLVLPYSHSPKIEGYNKDGKVVVNVTVEGSPGAVRTMLKLGSSVEETMEIIRKQYNSEGRTPQLDQHSLSTFELHQSYFSLHCLDKSDMIGDIGSRSFYMRKCKDDNSNSNSFTAISTKQNTSPPQNNPIIVFPDIISNSFKKIMRSCTKLSKIIGCIDK</sequence>
<reference evidence="2" key="1">
    <citation type="journal article" date="2023" name="bioRxiv">
        <title>Improved chromosome-level genome assembly for marigold (Tagetes erecta).</title>
        <authorList>
            <person name="Jiang F."/>
            <person name="Yuan L."/>
            <person name="Wang S."/>
            <person name="Wang H."/>
            <person name="Xu D."/>
            <person name="Wang A."/>
            <person name="Fan W."/>
        </authorList>
    </citation>
    <scope>NUCLEOTIDE SEQUENCE</scope>
    <source>
        <strain evidence="2">WSJ</strain>
        <tissue evidence="2">Leaf</tissue>
    </source>
</reference>
<dbReference type="InterPro" id="IPR040358">
    <property type="entry name" value="At4g22758-like"/>
</dbReference>
<dbReference type="InterPro" id="IPR055482">
    <property type="entry name" value="DUF7054"/>
</dbReference>
<dbReference type="EMBL" id="JAUHHV010000001">
    <property type="protein sequence ID" value="KAK1436171.1"/>
    <property type="molecule type" value="Genomic_DNA"/>
</dbReference>
<evidence type="ECO:0000313" key="3">
    <source>
        <dbReference type="Proteomes" id="UP001229421"/>
    </source>
</evidence>
<comment type="caution">
    <text evidence="2">The sequence shown here is derived from an EMBL/GenBank/DDBJ whole genome shotgun (WGS) entry which is preliminary data.</text>
</comment>
<gene>
    <name evidence="2" type="ORF">QVD17_01949</name>
</gene>
<keyword evidence="3" id="KW-1185">Reference proteome</keyword>
<dbReference type="PANTHER" id="PTHR33270">
    <property type="entry name" value="BNAC05G50380D PROTEIN"/>
    <property type="match status" value="1"/>
</dbReference>
<accession>A0AAD8P8Q3</accession>
<evidence type="ECO:0000313" key="2">
    <source>
        <dbReference type="EMBL" id="KAK1436171.1"/>
    </source>
</evidence>
<dbReference type="Proteomes" id="UP001229421">
    <property type="component" value="Unassembled WGS sequence"/>
</dbReference>
<proteinExistence type="predicted"/>
<feature type="domain" description="DUF7054" evidence="1">
    <location>
        <begin position="84"/>
        <end position="167"/>
    </location>
</feature>
<dbReference type="AlphaFoldDB" id="A0AAD8P8Q3"/>
<dbReference type="PANTHER" id="PTHR33270:SF6">
    <property type="entry name" value="OS02G0448600 PROTEIN"/>
    <property type="match status" value="1"/>
</dbReference>
<organism evidence="2 3">
    <name type="scientific">Tagetes erecta</name>
    <name type="common">African marigold</name>
    <dbReference type="NCBI Taxonomy" id="13708"/>
    <lineage>
        <taxon>Eukaryota</taxon>
        <taxon>Viridiplantae</taxon>
        <taxon>Streptophyta</taxon>
        <taxon>Embryophyta</taxon>
        <taxon>Tracheophyta</taxon>
        <taxon>Spermatophyta</taxon>
        <taxon>Magnoliopsida</taxon>
        <taxon>eudicotyledons</taxon>
        <taxon>Gunneridae</taxon>
        <taxon>Pentapetalae</taxon>
        <taxon>asterids</taxon>
        <taxon>campanulids</taxon>
        <taxon>Asterales</taxon>
        <taxon>Asteraceae</taxon>
        <taxon>Asteroideae</taxon>
        <taxon>Heliantheae alliance</taxon>
        <taxon>Tageteae</taxon>
        <taxon>Tagetes</taxon>
    </lineage>
</organism>
<name>A0AAD8P8Q3_TARER</name>
<protein>
    <recommendedName>
        <fullName evidence="1">DUF7054 domain-containing protein</fullName>
    </recommendedName>
</protein>